<comment type="caution">
    <text evidence="1">The sequence shown here is derived from an EMBL/GenBank/DDBJ whole genome shotgun (WGS) entry which is preliminary data.</text>
</comment>
<evidence type="ECO:0000313" key="1">
    <source>
        <dbReference type="EMBL" id="GGA80194.1"/>
    </source>
</evidence>
<dbReference type="Proteomes" id="UP000613512">
    <property type="component" value="Unassembled WGS sequence"/>
</dbReference>
<evidence type="ECO:0000313" key="2">
    <source>
        <dbReference type="Proteomes" id="UP000613512"/>
    </source>
</evidence>
<reference evidence="1" key="1">
    <citation type="journal article" date="2014" name="Int. J. Syst. Evol. Microbiol.">
        <title>Complete genome sequence of Corynebacterium casei LMG S-19264T (=DSM 44701T), isolated from a smear-ripened cheese.</title>
        <authorList>
            <consortium name="US DOE Joint Genome Institute (JGI-PGF)"/>
            <person name="Walter F."/>
            <person name="Albersmeier A."/>
            <person name="Kalinowski J."/>
            <person name="Ruckert C."/>
        </authorList>
    </citation>
    <scope>NUCLEOTIDE SEQUENCE</scope>
    <source>
        <strain evidence="1">CGMCC 1.12408</strain>
    </source>
</reference>
<proteinExistence type="predicted"/>
<keyword evidence="2" id="KW-1185">Reference proteome</keyword>
<organism evidence="1 2">
    <name type="scientific">Ornithinibacillus halotolerans</name>
    <dbReference type="NCBI Taxonomy" id="1274357"/>
    <lineage>
        <taxon>Bacteria</taxon>
        <taxon>Bacillati</taxon>
        <taxon>Bacillota</taxon>
        <taxon>Bacilli</taxon>
        <taxon>Bacillales</taxon>
        <taxon>Bacillaceae</taxon>
        <taxon>Ornithinibacillus</taxon>
    </lineage>
</organism>
<protein>
    <submittedName>
        <fullName evidence="1">Uncharacterized protein</fullName>
    </submittedName>
</protein>
<accession>A0A916S3P5</accession>
<gene>
    <name evidence="1" type="ORF">GCM10008025_24490</name>
</gene>
<dbReference type="EMBL" id="BMEY01000012">
    <property type="protein sequence ID" value="GGA80194.1"/>
    <property type="molecule type" value="Genomic_DNA"/>
</dbReference>
<sequence>MQTNPRKIGDKHVFLVHQALTRSLNKLPIEDFTKTVKKTVDFITKLYPNITSVTSKFEQENTNVAKDLTLYLDDGTTKMVNLFLIKKNGKIQAKNIGAKSFFSKYFLSDSVQEKFNEQLEKYYLEYLKAIAKETGENYISSDTKELKKIISTHFPKFTTEIEQHRNKLLYSLREECFTLLKDSYNNKDRGYYHAYHTLFMTDETTVITRYGKYDSDVKVERFSPSSPYFNLIEIYKTGKNTVGIKYGETALTLRFKFESGPISSIKLATSYDKFPSENENEMNNIKTKHKMFLLLDNHKYQKGSNQSNAIGKCHEAITYYYFLEYYPNIKQVDQDDCVELISKYSNIVKPDVLKDIFNSTSTIVPVIREKLYEKYQDYEIESIELVPDSYIEDKLSTGDIKLILRINEKYKVETISLKALAKRSSKLTTKNPGVGSILGPTYFNVGDLTPTVRDVKERFLRGDLDHTESLQELAIELGRQLEQTSQNNLKRGIENLLGKSIVAITFYREGSSICKEHNKIKSVVKVLVKTPSSTQNTLIWNNGLELISLRMKFSRSQKYGWSSVKLVSEYQLTE</sequence>
<name>A0A916S3P5_9BACI</name>
<reference evidence="1" key="2">
    <citation type="submission" date="2020-09" db="EMBL/GenBank/DDBJ databases">
        <authorList>
            <person name="Sun Q."/>
            <person name="Zhou Y."/>
        </authorList>
    </citation>
    <scope>NUCLEOTIDE SEQUENCE</scope>
    <source>
        <strain evidence="1">CGMCC 1.12408</strain>
    </source>
</reference>
<dbReference type="RefSeq" id="WP_188384953.1">
    <property type="nucleotide sequence ID" value="NZ_BMEY01000012.1"/>
</dbReference>
<dbReference type="AlphaFoldDB" id="A0A916S3P5"/>